<evidence type="ECO:0000256" key="2">
    <source>
        <dbReference type="ARBA" id="ARBA00022448"/>
    </source>
</evidence>
<dbReference type="InterPro" id="IPR050763">
    <property type="entry name" value="ABC_transporter_ATP-binding"/>
</dbReference>
<dbReference type="GO" id="GO:0016887">
    <property type="term" value="F:ATP hydrolysis activity"/>
    <property type="evidence" value="ECO:0007669"/>
    <property type="project" value="InterPro"/>
</dbReference>
<dbReference type="CDD" id="cd03230">
    <property type="entry name" value="ABC_DR_subfamily_A"/>
    <property type="match status" value="1"/>
</dbReference>
<proteinExistence type="inferred from homology"/>
<organism evidence="7 8">
    <name type="scientific">Candidatus Syntropharchaeum butanivorans</name>
    <dbReference type="NCBI Taxonomy" id="1839936"/>
    <lineage>
        <taxon>Archaea</taxon>
        <taxon>Methanobacteriati</taxon>
        <taxon>Methanobacteriota</taxon>
        <taxon>Stenosarchaea group</taxon>
        <taxon>Methanomicrobia</taxon>
        <taxon>Methanosarcinales</taxon>
        <taxon>ANME-2 cluster</taxon>
        <taxon>Candidatus Syntropharchaeum</taxon>
    </lineage>
</organism>
<dbReference type="InterPro" id="IPR027417">
    <property type="entry name" value="P-loop_NTPase"/>
</dbReference>
<evidence type="ECO:0000313" key="8">
    <source>
        <dbReference type="Proteomes" id="UP000185779"/>
    </source>
</evidence>
<dbReference type="Pfam" id="PF00005">
    <property type="entry name" value="ABC_tran"/>
    <property type="match status" value="1"/>
</dbReference>
<comment type="caution">
    <text evidence="7">The sequence shown here is derived from an EMBL/GenBank/DDBJ whole genome shotgun (WGS) entry which is preliminary data.</text>
</comment>
<keyword evidence="2" id="KW-0813">Transport</keyword>
<dbReference type="PANTHER" id="PTHR42711">
    <property type="entry name" value="ABC TRANSPORTER ATP-BINDING PROTEIN"/>
    <property type="match status" value="1"/>
</dbReference>
<dbReference type="Proteomes" id="UP000185779">
    <property type="component" value="Unassembled WGS sequence"/>
</dbReference>
<dbReference type="PROSITE" id="PS50893">
    <property type="entry name" value="ABC_TRANSPORTER_2"/>
    <property type="match status" value="1"/>
</dbReference>
<evidence type="ECO:0000256" key="3">
    <source>
        <dbReference type="ARBA" id="ARBA00022741"/>
    </source>
</evidence>
<evidence type="ECO:0000259" key="5">
    <source>
        <dbReference type="PROSITE" id="PS50893"/>
    </source>
</evidence>
<dbReference type="InterPro" id="IPR003439">
    <property type="entry name" value="ABC_transporter-like_ATP-bd"/>
</dbReference>
<evidence type="ECO:0000313" key="7">
    <source>
        <dbReference type="EMBL" id="OFV66144.1"/>
    </source>
</evidence>
<dbReference type="InterPro" id="IPR003593">
    <property type="entry name" value="AAA+_ATPase"/>
</dbReference>
<dbReference type="SMART" id="SM00382">
    <property type="entry name" value="AAA"/>
    <property type="match status" value="1"/>
</dbReference>
<feature type="domain" description="ABC transporter" evidence="5">
    <location>
        <begin position="2"/>
        <end position="231"/>
    </location>
</feature>
<sequence>MIDVRGLRKEYDGFVAVADLSFSLGEGEILGIVGPNGAGKTTTLKMIATLIKPTAGRISIAGLDPMREEIEVKRRIGFLPEESPLYEQMTVKDYLIFFAELYGLDTGEALVKIEELLDMLSLSADGKRIGDLSKGMRRKVAIIRSLINDPDLLIYDEPTSGLDPMTSQQIIEFVLQLKEEKKTVIFSAHNLHQVERICDRVMIMKNGRVVASGTIGEIRDRWGKEGYILEFRSENDPPLSSLWKENGYYRVRCNGSDELGEVTRLIIEDGGEVTRITPLTSTLEEIFLRVMDEYPIHEEIKENQAFAGNH</sequence>
<keyword evidence="4 7" id="KW-0067">ATP-binding</keyword>
<keyword evidence="3" id="KW-0547">Nucleotide-binding</keyword>
<comment type="similarity">
    <text evidence="1">Belongs to the ABC transporter superfamily.</text>
</comment>
<dbReference type="PROSITE" id="PS00211">
    <property type="entry name" value="ABC_TRANSPORTER_1"/>
    <property type="match status" value="1"/>
</dbReference>
<dbReference type="STRING" id="1839936.SBU_000686"/>
<dbReference type="EMBL" id="DRIE01000082">
    <property type="protein sequence ID" value="HEC57189.1"/>
    <property type="molecule type" value="Genomic_DNA"/>
</dbReference>
<accession>A0A1F2P4M3</accession>
<evidence type="ECO:0000256" key="4">
    <source>
        <dbReference type="ARBA" id="ARBA00022840"/>
    </source>
</evidence>
<dbReference type="Proteomes" id="UP000885936">
    <property type="component" value="Unassembled WGS sequence"/>
</dbReference>
<dbReference type="SUPFAM" id="SSF52540">
    <property type="entry name" value="P-loop containing nucleoside triphosphate hydrolases"/>
    <property type="match status" value="1"/>
</dbReference>
<dbReference type="PATRIC" id="fig|1839936.3.peg.696"/>
<dbReference type="InterPro" id="IPR017871">
    <property type="entry name" value="ABC_transporter-like_CS"/>
</dbReference>
<dbReference type="PANTHER" id="PTHR42711:SF5">
    <property type="entry name" value="ABC TRANSPORTER ATP-BINDING PROTEIN NATA"/>
    <property type="match status" value="1"/>
</dbReference>
<gene>
    <name evidence="6" type="ORF">ENI32_04825</name>
    <name evidence="7" type="ORF">SBU_000686</name>
</gene>
<reference evidence="7 8" key="1">
    <citation type="submission" date="2016-05" db="EMBL/GenBank/DDBJ databases">
        <title>Microbial consortia oxidize butane by reversing methanogenesis.</title>
        <authorList>
            <person name="Laso-Perez R."/>
            <person name="Richter M."/>
            <person name="Wegener G."/>
            <person name="Musat F."/>
        </authorList>
    </citation>
    <scope>NUCLEOTIDE SEQUENCE [LARGE SCALE GENOMIC DNA]</scope>
    <source>
        <strain evidence="7">BOX1</strain>
    </source>
</reference>
<evidence type="ECO:0000313" key="6">
    <source>
        <dbReference type="EMBL" id="HEC57189.1"/>
    </source>
</evidence>
<keyword evidence="8" id="KW-1185">Reference proteome</keyword>
<dbReference type="EMBL" id="LYOR01000003">
    <property type="protein sequence ID" value="OFV66144.1"/>
    <property type="molecule type" value="Genomic_DNA"/>
</dbReference>
<dbReference type="GO" id="GO:0005524">
    <property type="term" value="F:ATP binding"/>
    <property type="evidence" value="ECO:0007669"/>
    <property type="project" value="UniProtKB-KW"/>
</dbReference>
<protein>
    <submittedName>
        <fullName evidence="7">ABC transporter ATP-binding protein</fullName>
    </submittedName>
</protein>
<evidence type="ECO:0000256" key="1">
    <source>
        <dbReference type="ARBA" id="ARBA00005417"/>
    </source>
</evidence>
<name>A0A1F2P4M3_9EURY</name>
<dbReference type="Gene3D" id="3.40.50.300">
    <property type="entry name" value="P-loop containing nucleotide triphosphate hydrolases"/>
    <property type="match status" value="1"/>
</dbReference>
<dbReference type="AlphaFoldDB" id="A0A1F2P4M3"/>
<reference evidence="6" key="2">
    <citation type="journal article" date="2020" name="mSystems">
        <title>Genome- and Community-Level Interaction Insights into Carbon Utilization and Element Cycling Functions of Hydrothermarchaeota in Hydrothermal Sediment.</title>
        <authorList>
            <person name="Zhou Z."/>
            <person name="Liu Y."/>
            <person name="Xu W."/>
            <person name="Pan J."/>
            <person name="Luo Z.H."/>
            <person name="Li M."/>
        </authorList>
    </citation>
    <scope>NUCLEOTIDE SEQUENCE [LARGE SCALE GENOMIC DNA]</scope>
    <source>
        <strain evidence="6">HyVt-386</strain>
    </source>
</reference>